<dbReference type="RefSeq" id="WP_012997434.1">
    <property type="nucleotide sequence ID" value="NC_013926.1"/>
</dbReference>
<feature type="transmembrane region" description="Helical" evidence="2">
    <location>
        <begin position="473"/>
        <end position="490"/>
    </location>
</feature>
<dbReference type="InterPro" id="IPR010656">
    <property type="entry name" value="DctM"/>
</dbReference>
<feature type="transmembrane region" description="Helical" evidence="2">
    <location>
        <begin position="118"/>
        <end position="138"/>
    </location>
</feature>
<feature type="transmembrane region" description="Helical" evidence="2">
    <location>
        <begin position="373"/>
        <end position="392"/>
    </location>
</feature>
<feature type="transmembrane region" description="Helical" evidence="2">
    <location>
        <begin position="423"/>
        <end position="442"/>
    </location>
</feature>
<keyword evidence="2" id="KW-0472">Membrane</keyword>
<feature type="transmembrane region" description="Helical" evidence="2">
    <location>
        <begin position="144"/>
        <end position="163"/>
    </location>
</feature>
<dbReference type="HOGENOM" id="CLU_007041_3_1_2"/>
<evidence type="ECO:0000256" key="2">
    <source>
        <dbReference type="SAM" id="Phobius"/>
    </source>
</evidence>
<feature type="transmembrane region" description="Helical" evidence="2">
    <location>
        <begin position="496"/>
        <end position="514"/>
    </location>
</feature>
<protein>
    <submittedName>
        <fullName evidence="4">TRAP transporter, 4TM/12TM fusion protein</fullName>
    </submittedName>
</protein>
<evidence type="ECO:0000313" key="4">
    <source>
        <dbReference type="EMBL" id="ADD09276.1"/>
    </source>
</evidence>
<keyword evidence="2" id="KW-1133">Transmembrane helix</keyword>
<feature type="domain" description="TRAP C4-dicarboxylate transport system permease DctM subunit" evidence="3">
    <location>
        <begin position="158"/>
        <end position="484"/>
    </location>
</feature>
<accession>D3TAZ7</accession>
<organism evidence="4 5">
    <name type="scientific">Aciduliprofundum boonei (strain DSM 19572 / T469)</name>
    <dbReference type="NCBI Taxonomy" id="439481"/>
    <lineage>
        <taxon>Archaea</taxon>
        <taxon>Methanobacteriati</taxon>
        <taxon>Thermoplasmatota</taxon>
        <taxon>DHVE2 group</taxon>
        <taxon>Candidatus Aciduliprofundum</taxon>
    </lineage>
</organism>
<feature type="transmembrane region" description="Helical" evidence="2">
    <location>
        <begin position="568"/>
        <end position="590"/>
    </location>
</feature>
<feature type="transmembrane region" description="Helical" evidence="2">
    <location>
        <begin position="448"/>
        <end position="466"/>
    </location>
</feature>
<name>D3TAZ7_ACIB4</name>
<sequence length="789" mass="87062">MDESVEEIEGIEEIEEEAHEEEKKAEVVIERTRTLRPILELIIKVAAILIGTYEILFIFNFNYTLYDFFAKMGIEISFLKVTFQTKQSEAFILAMILLITFLLYPVRKKSKNFNKVPIYDYILAILSLAATFYLFFVYPRYAEFADVYMIDVVFGLLAIALVLEATRRTMGWVLPVVVLFFLAYGFYLINFNLIRFVQQLYFDEGIFGIPFFVMTIYVFAFIFFGAFLLKIGVSDYITEFMITIFGKRPGGPAKSAVISSALMGTVSGSSVANVLTTGTFTIPLMKKAGYPKEIAGAVEPVSSTGGQLMPPIMGAAAFIMAEFLGLPYNLIIIAAVIPALVYYAGVYIFIDLETKRLGLKGLSNISFENLKYFIRKSYILLPILVITVALVWGIPPHISAISSLGVAIWVAWVSKDEIEGNEFLYVGVVLLTTLLMFAPMAYAHLTAYVLLIISAILIAMAFKSYLIKMNEKLYITLSFVLLVAAVKYVGMTNEQLLLMSGVFGIVFSLIVGYISKSPEGRKMYSATYESMIDAGKTSTTVMLAAASAGLIQGVLTMTGLITSIGYTLIGLTGGNLFLLLILAMIFSLILGMGVPTTANYIITSLVAAPAIFQVVSNVHPYNMMVPGFTTPIALLAAHFFVFYFGILADVTPPVALASYAGSTLAGSDFWKTSKNAVKYALAGYIGPFIYFMHPEMFLITVSPWTVTAVLSVTYSLLATILVMYSMAIGLIGWFKGKIRWEIRIALIVLGLAGVTLNYFVIGALLAIVVILWLYGSKLRPKKKEEAQPS</sequence>
<evidence type="ECO:0000256" key="1">
    <source>
        <dbReference type="SAM" id="Coils"/>
    </source>
</evidence>
<keyword evidence="1" id="KW-0175">Coiled coil</keyword>
<proteinExistence type="predicted"/>
<reference evidence="4" key="1">
    <citation type="submission" date="2010-02" db="EMBL/GenBank/DDBJ databases">
        <title>Complete sequence of Aciduliprofundum boonei T469.</title>
        <authorList>
            <consortium name="US DOE Joint Genome Institute"/>
            <person name="Lucas S."/>
            <person name="Copeland A."/>
            <person name="Lapidus A."/>
            <person name="Cheng J.-F."/>
            <person name="Bruce D."/>
            <person name="Goodwin L."/>
            <person name="Pitluck S."/>
            <person name="Saunders E."/>
            <person name="Detter J.C."/>
            <person name="Han C."/>
            <person name="Tapia R."/>
            <person name="Land M."/>
            <person name="Hauser L."/>
            <person name="Kyrpides N."/>
            <person name="Mikhailova N."/>
            <person name="Flores G."/>
            <person name="Reysenbach A.-L."/>
            <person name="Woyke T."/>
        </authorList>
    </citation>
    <scope>NUCLEOTIDE SEQUENCE</scope>
    <source>
        <strain evidence="4">T469</strain>
    </source>
</reference>
<gene>
    <name evidence="4" type="ordered locus">Aboo_1470</name>
</gene>
<feature type="coiled-coil region" evidence="1">
    <location>
        <begin position="1"/>
        <end position="31"/>
    </location>
</feature>
<feature type="transmembrane region" description="Helical" evidence="2">
    <location>
        <begin position="746"/>
        <end position="774"/>
    </location>
</feature>
<dbReference type="InterPro" id="IPR011853">
    <property type="entry name" value="TRAP_DctM-Dct_fused"/>
</dbReference>
<dbReference type="NCBIfam" id="TIGR02123">
    <property type="entry name" value="TRAP_fused"/>
    <property type="match status" value="1"/>
</dbReference>
<feature type="transmembrane region" description="Helical" evidence="2">
    <location>
        <begin position="635"/>
        <end position="656"/>
    </location>
</feature>
<feature type="transmembrane region" description="Helical" evidence="2">
    <location>
        <begin position="713"/>
        <end position="734"/>
    </location>
</feature>
<dbReference type="GeneID" id="8828436"/>
<feature type="transmembrane region" description="Helical" evidence="2">
    <location>
        <begin position="41"/>
        <end position="63"/>
    </location>
</feature>
<feature type="transmembrane region" description="Helical" evidence="2">
    <location>
        <begin position="209"/>
        <end position="229"/>
    </location>
</feature>
<dbReference type="Pfam" id="PF06808">
    <property type="entry name" value="DctM"/>
    <property type="match status" value="2"/>
</dbReference>
<feature type="transmembrane region" description="Helical" evidence="2">
    <location>
        <begin position="597"/>
        <end position="615"/>
    </location>
</feature>
<dbReference type="PANTHER" id="PTHR43849:SF2">
    <property type="entry name" value="BLL3936 PROTEIN"/>
    <property type="match status" value="1"/>
</dbReference>
<keyword evidence="2" id="KW-0812">Transmembrane</keyword>
<evidence type="ECO:0000259" key="3">
    <source>
        <dbReference type="Pfam" id="PF06808"/>
    </source>
</evidence>
<evidence type="ECO:0000313" key="5">
    <source>
        <dbReference type="Proteomes" id="UP000001400"/>
    </source>
</evidence>
<dbReference type="KEGG" id="abi:Aboo_1470"/>
<feature type="transmembrane region" description="Helical" evidence="2">
    <location>
        <begin position="90"/>
        <end position="106"/>
    </location>
</feature>
<keyword evidence="5" id="KW-1185">Reference proteome</keyword>
<dbReference type="Proteomes" id="UP000001400">
    <property type="component" value="Chromosome"/>
</dbReference>
<feature type="transmembrane region" description="Helical" evidence="2">
    <location>
        <begin position="331"/>
        <end position="352"/>
    </location>
</feature>
<dbReference type="EMBL" id="CP001941">
    <property type="protein sequence ID" value="ADD09276.1"/>
    <property type="molecule type" value="Genomic_DNA"/>
</dbReference>
<feature type="transmembrane region" description="Helical" evidence="2">
    <location>
        <begin position="541"/>
        <end position="562"/>
    </location>
</feature>
<dbReference type="AlphaFoldDB" id="D3TAZ7"/>
<feature type="transmembrane region" description="Helical" evidence="2">
    <location>
        <begin position="676"/>
        <end position="693"/>
    </location>
</feature>
<dbReference type="PANTHER" id="PTHR43849">
    <property type="entry name" value="BLL3936 PROTEIN"/>
    <property type="match status" value="1"/>
</dbReference>
<feature type="domain" description="TRAP C4-dicarboxylate transport system permease DctM subunit" evidence="3">
    <location>
        <begin position="498"/>
        <end position="704"/>
    </location>
</feature>
<feature type="transmembrane region" description="Helical" evidence="2">
    <location>
        <begin position="170"/>
        <end position="189"/>
    </location>
</feature>